<feature type="region of interest" description="Disordered" evidence="1">
    <location>
        <begin position="137"/>
        <end position="365"/>
    </location>
</feature>
<evidence type="ECO:0000256" key="1">
    <source>
        <dbReference type="SAM" id="MobiDB-lite"/>
    </source>
</evidence>
<feature type="compositionally biased region" description="Basic and acidic residues" evidence="1">
    <location>
        <begin position="300"/>
        <end position="322"/>
    </location>
</feature>
<feature type="compositionally biased region" description="Polar residues" evidence="1">
    <location>
        <begin position="243"/>
        <end position="256"/>
    </location>
</feature>
<protein>
    <submittedName>
        <fullName evidence="2">Uncharacterized protein</fullName>
    </submittedName>
</protein>
<feature type="compositionally biased region" description="Basic and acidic residues" evidence="1">
    <location>
        <begin position="170"/>
        <end position="180"/>
    </location>
</feature>
<accession>A0AA39QWT1</accession>
<keyword evidence="3" id="KW-1185">Reference proteome</keyword>
<feature type="compositionally biased region" description="Polar residues" evidence="1">
    <location>
        <begin position="272"/>
        <end position="287"/>
    </location>
</feature>
<dbReference type="AlphaFoldDB" id="A0AA39QWT1"/>
<reference evidence="2" key="1">
    <citation type="submission" date="2023-03" db="EMBL/GenBank/DDBJ databases">
        <title>Complete genome of Cladonia borealis.</title>
        <authorList>
            <person name="Park H."/>
        </authorList>
    </citation>
    <scope>NUCLEOTIDE SEQUENCE</scope>
    <source>
        <strain evidence="2">ANT050790</strain>
    </source>
</reference>
<sequence>MDIEAVKCWGAFKPGDIELPRDSLPLRAPSTSEGISTLPKQDGFEFVSSSRDGWSSARIRAADAECWAHQKAAQQAMMAESAAWAKDYEGPEPGATFEDCRIYTKLKDGKYRYWGVKDFDMTMEEFWARNDPDNTRKLIANQDSGHLPTPAELTPSKSPWPRPCTASRSKGREETPDGPKYRVTNPAIVTPASKNSIRESVAGRIEVSDPEIDEQIQDSSKSSTEERTVGTSSFGTRWPDKAQTISSVKSNTSALSTMKPVARGRPRKIQSGVVNSSSPNPAGSATSMREDHSKRKRGRPAKEKYLAKSQDLHKSYGSEKKQKPPKAKSQAKVTKAKPKNGRPIAPSFHKMRTRARGPAENLQSF</sequence>
<evidence type="ECO:0000313" key="2">
    <source>
        <dbReference type="EMBL" id="KAK0510692.1"/>
    </source>
</evidence>
<dbReference type="EMBL" id="JAFEKC020000015">
    <property type="protein sequence ID" value="KAK0510692.1"/>
    <property type="molecule type" value="Genomic_DNA"/>
</dbReference>
<name>A0AA39QWT1_9LECA</name>
<comment type="caution">
    <text evidence="2">The sequence shown here is derived from an EMBL/GenBank/DDBJ whole genome shotgun (WGS) entry which is preliminary data.</text>
</comment>
<proteinExistence type="predicted"/>
<evidence type="ECO:0000313" key="3">
    <source>
        <dbReference type="Proteomes" id="UP001166286"/>
    </source>
</evidence>
<organism evidence="2 3">
    <name type="scientific">Cladonia borealis</name>
    <dbReference type="NCBI Taxonomy" id="184061"/>
    <lineage>
        <taxon>Eukaryota</taxon>
        <taxon>Fungi</taxon>
        <taxon>Dikarya</taxon>
        <taxon>Ascomycota</taxon>
        <taxon>Pezizomycotina</taxon>
        <taxon>Lecanoromycetes</taxon>
        <taxon>OSLEUM clade</taxon>
        <taxon>Lecanoromycetidae</taxon>
        <taxon>Lecanorales</taxon>
        <taxon>Lecanorineae</taxon>
        <taxon>Cladoniaceae</taxon>
        <taxon>Cladonia</taxon>
    </lineage>
</organism>
<dbReference type="Proteomes" id="UP001166286">
    <property type="component" value="Unassembled WGS sequence"/>
</dbReference>
<gene>
    <name evidence="2" type="ORF">JMJ35_007124</name>
</gene>